<protein>
    <submittedName>
        <fullName evidence="3">Uncharacterized protein</fullName>
    </submittedName>
</protein>
<feature type="chain" id="PRO_5013814688" evidence="2">
    <location>
        <begin position="16"/>
        <end position="372"/>
    </location>
</feature>
<reference evidence="3 4" key="1">
    <citation type="journal article" date="2016" name="Proc. Natl. Acad. Sci. U.S.A.">
        <title>Lipid metabolic changes in an early divergent fungus govern the establishment of a mutualistic symbiosis with endobacteria.</title>
        <authorList>
            <person name="Lastovetsky O.A."/>
            <person name="Gaspar M.L."/>
            <person name="Mondo S.J."/>
            <person name="LaButti K.M."/>
            <person name="Sandor L."/>
            <person name="Grigoriev I.V."/>
            <person name="Henry S.A."/>
            <person name="Pawlowska T.E."/>
        </authorList>
    </citation>
    <scope>NUCLEOTIDE SEQUENCE [LARGE SCALE GENOMIC DNA]</scope>
    <source>
        <strain evidence="3 4">ATCC 52813</strain>
    </source>
</reference>
<keyword evidence="4" id="KW-1185">Reference proteome</keyword>
<dbReference type="STRING" id="1340429.A0A2G4SYJ5"/>
<sequence>MMDVLLAAISGAALAYFTVNDVVTAIRPWSVQLTDMCFHPANHDSQGNLRVVYTGLSSMLDRQLCVIVNIFQHAMHDILGAPILRLLLAAFGTALAIMAIEGSRKGSKKTLLALFPIYGLLANVISISVMFPLIWIPLYVLYKKRAPTEKEYWSITVERVYGLFTAMYVGYGLPSVVLTTPQLTQPDTKWEQDLLAIWQLAPILLVPLIPVFVRFFKQPSPIDRVNDPAMRHRLKIAEGKDALEKSYLLLGIVNMIIYFGMYLLVALQGIRIWDSLVLLYNAPDNLPASVSFGDLGQILTTRLFMVDFAVLSLSFVLWAILDGGLKAGLLVAFVMPFIGPSAAISFYAYYRENVIQDLTSTQVNQDASDRKQ</sequence>
<evidence type="ECO:0000256" key="2">
    <source>
        <dbReference type="SAM" id="SignalP"/>
    </source>
</evidence>
<gene>
    <name evidence="3" type="ORF">RHIMIDRAFT_235841</name>
</gene>
<feature type="transmembrane region" description="Helical" evidence="1">
    <location>
        <begin position="163"/>
        <end position="183"/>
    </location>
</feature>
<evidence type="ECO:0000313" key="4">
    <source>
        <dbReference type="Proteomes" id="UP000242254"/>
    </source>
</evidence>
<feature type="transmembrane region" description="Helical" evidence="1">
    <location>
        <begin position="247"/>
        <end position="270"/>
    </location>
</feature>
<dbReference type="RefSeq" id="XP_023467558.1">
    <property type="nucleotide sequence ID" value="XM_023608425.1"/>
</dbReference>
<feature type="transmembrane region" description="Helical" evidence="1">
    <location>
        <begin position="195"/>
        <end position="216"/>
    </location>
</feature>
<dbReference type="GeneID" id="35439415"/>
<dbReference type="EMBL" id="KZ303846">
    <property type="protein sequence ID" value="PHZ13850.1"/>
    <property type="molecule type" value="Genomic_DNA"/>
</dbReference>
<name>A0A2G4SYJ5_RHIZD</name>
<keyword evidence="1" id="KW-1133">Transmembrane helix</keyword>
<evidence type="ECO:0000313" key="3">
    <source>
        <dbReference type="EMBL" id="PHZ13850.1"/>
    </source>
</evidence>
<keyword evidence="1" id="KW-0472">Membrane</keyword>
<feature type="transmembrane region" description="Helical" evidence="1">
    <location>
        <begin position="120"/>
        <end position="142"/>
    </location>
</feature>
<keyword evidence="2" id="KW-0732">Signal</keyword>
<feature type="signal peptide" evidence="2">
    <location>
        <begin position="1"/>
        <end position="15"/>
    </location>
</feature>
<accession>A0A2G4SYJ5</accession>
<evidence type="ECO:0000256" key="1">
    <source>
        <dbReference type="SAM" id="Phobius"/>
    </source>
</evidence>
<dbReference type="Proteomes" id="UP000242254">
    <property type="component" value="Unassembled WGS sequence"/>
</dbReference>
<feature type="transmembrane region" description="Helical" evidence="1">
    <location>
        <begin position="83"/>
        <end position="100"/>
    </location>
</feature>
<keyword evidence="1" id="KW-0812">Transmembrane</keyword>
<dbReference type="AlphaFoldDB" id="A0A2G4SYJ5"/>
<proteinExistence type="predicted"/>
<feature type="transmembrane region" description="Helical" evidence="1">
    <location>
        <begin position="303"/>
        <end position="321"/>
    </location>
</feature>
<feature type="transmembrane region" description="Helical" evidence="1">
    <location>
        <begin position="328"/>
        <end position="350"/>
    </location>
</feature>
<organism evidence="3 4">
    <name type="scientific">Rhizopus microsporus ATCC 52813</name>
    <dbReference type="NCBI Taxonomy" id="1340429"/>
    <lineage>
        <taxon>Eukaryota</taxon>
        <taxon>Fungi</taxon>
        <taxon>Fungi incertae sedis</taxon>
        <taxon>Mucoromycota</taxon>
        <taxon>Mucoromycotina</taxon>
        <taxon>Mucoromycetes</taxon>
        <taxon>Mucorales</taxon>
        <taxon>Mucorineae</taxon>
        <taxon>Rhizopodaceae</taxon>
        <taxon>Rhizopus</taxon>
    </lineage>
</organism>